<dbReference type="GeneID" id="25290112"/>
<organism evidence="2 3">
    <name type="scientific">Rhinocladiella mackenziei CBS 650.93</name>
    <dbReference type="NCBI Taxonomy" id="1442369"/>
    <lineage>
        <taxon>Eukaryota</taxon>
        <taxon>Fungi</taxon>
        <taxon>Dikarya</taxon>
        <taxon>Ascomycota</taxon>
        <taxon>Pezizomycotina</taxon>
        <taxon>Eurotiomycetes</taxon>
        <taxon>Chaetothyriomycetidae</taxon>
        <taxon>Chaetothyriales</taxon>
        <taxon>Herpotrichiellaceae</taxon>
        <taxon>Rhinocladiella</taxon>
    </lineage>
</organism>
<feature type="compositionally biased region" description="Basic and acidic residues" evidence="1">
    <location>
        <begin position="74"/>
        <end position="98"/>
    </location>
</feature>
<evidence type="ECO:0000313" key="3">
    <source>
        <dbReference type="Proteomes" id="UP000053617"/>
    </source>
</evidence>
<evidence type="ECO:0000313" key="2">
    <source>
        <dbReference type="EMBL" id="KIX07388.1"/>
    </source>
</evidence>
<protein>
    <submittedName>
        <fullName evidence="2">Uncharacterized protein</fullName>
    </submittedName>
</protein>
<feature type="region of interest" description="Disordered" evidence="1">
    <location>
        <begin position="64"/>
        <end position="123"/>
    </location>
</feature>
<gene>
    <name evidence="2" type="ORF">Z518_02041</name>
</gene>
<name>A0A0D2HA87_9EURO</name>
<dbReference type="AlphaFoldDB" id="A0A0D2HA87"/>
<sequence>MALNPVSTATHTRADQSMTLAISHSSTRARISVALEEPLKSMIPSVSSPEFFFVISKKQQWLHTQATIPQSGPGKDKERPEYPSYDSMKRLFDKKDDTPWMEPSPLPFPQTSCPTHERRADPPSTTLRLARDDIGLAHRNEQGKAAGKRHDDKNDLRDDLVRSQMLSTWNVEDLNKSPSLGRDKALPKMRYVDEAVWVNIDLGLRRMGHKGSIFCLRVYPRGIDMVLDQPPGLEPVELALRASIRQAEEHLVVYVAFANSGDDFSKRRPRQFQNAQNKTNKINKGRDPWKKTLLYTDN</sequence>
<dbReference type="RefSeq" id="XP_013274524.1">
    <property type="nucleotide sequence ID" value="XM_013419070.1"/>
</dbReference>
<dbReference type="Proteomes" id="UP000053617">
    <property type="component" value="Unassembled WGS sequence"/>
</dbReference>
<dbReference type="HOGENOM" id="CLU_934314_0_0_1"/>
<evidence type="ECO:0000256" key="1">
    <source>
        <dbReference type="SAM" id="MobiDB-lite"/>
    </source>
</evidence>
<dbReference type="EMBL" id="KN847476">
    <property type="protein sequence ID" value="KIX07388.1"/>
    <property type="molecule type" value="Genomic_DNA"/>
</dbReference>
<proteinExistence type="predicted"/>
<accession>A0A0D2HA87</accession>
<dbReference type="VEuPathDB" id="FungiDB:Z518_02041"/>
<reference evidence="2 3" key="1">
    <citation type="submission" date="2015-01" db="EMBL/GenBank/DDBJ databases">
        <title>The Genome Sequence of Rhinocladiella mackenzie CBS 650.93.</title>
        <authorList>
            <consortium name="The Broad Institute Genomics Platform"/>
            <person name="Cuomo C."/>
            <person name="de Hoog S."/>
            <person name="Gorbushina A."/>
            <person name="Stielow B."/>
            <person name="Teixiera M."/>
            <person name="Abouelleil A."/>
            <person name="Chapman S.B."/>
            <person name="Priest M."/>
            <person name="Young S.K."/>
            <person name="Wortman J."/>
            <person name="Nusbaum C."/>
            <person name="Birren B."/>
        </authorList>
    </citation>
    <scope>NUCLEOTIDE SEQUENCE [LARGE SCALE GENOMIC DNA]</scope>
    <source>
        <strain evidence="2 3">CBS 650.93</strain>
    </source>
</reference>
<keyword evidence="3" id="KW-1185">Reference proteome</keyword>